<gene>
    <name evidence="5" type="ORF">A9Q84_20335</name>
</gene>
<sequence length="246" mass="28877">MRWLIVTLCLALVSCSTSRPEGKTEAEVLYKEAKDLIKDSRFILATEKLNTLRSQYPYSFFATHAELLQADVLFKQENYVESAAAYILFKDFHPKHKDLAYVIFRIAESFYKQIPDTFDRDLSSAFESMKYYRELLNFHSNSKFNQGAVDKIKLCEKMIVDKEQYIGDFYYRTEAYDAARYRYLSIIDRFKNAPELKSHSMIRIVMSSEKLGEKEDCSKYFNLYKSQINPKSLKLLTNVHNKCLGK</sequence>
<dbReference type="InterPro" id="IPR039565">
    <property type="entry name" value="BamD-like"/>
</dbReference>
<dbReference type="Gene3D" id="1.25.40.10">
    <property type="entry name" value="Tetratricopeptide repeat domain"/>
    <property type="match status" value="1"/>
</dbReference>
<name>A0A1Y5F148_9BACT</name>
<evidence type="ECO:0000259" key="4">
    <source>
        <dbReference type="Pfam" id="PF13525"/>
    </source>
</evidence>
<keyword evidence="1" id="KW-0732">Signal</keyword>
<evidence type="ECO:0000313" key="5">
    <source>
        <dbReference type="EMBL" id="OUR92864.1"/>
    </source>
</evidence>
<dbReference type="NCBIfam" id="TIGR03302">
    <property type="entry name" value="OM_YfiO"/>
    <property type="match status" value="1"/>
</dbReference>
<evidence type="ECO:0000256" key="2">
    <source>
        <dbReference type="ARBA" id="ARBA00023136"/>
    </source>
</evidence>
<dbReference type="InterPro" id="IPR017689">
    <property type="entry name" value="BamD"/>
</dbReference>
<protein>
    <recommendedName>
        <fullName evidence="4">Outer membrane lipoprotein BamD-like domain-containing protein</fullName>
    </recommendedName>
</protein>
<dbReference type="EMBL" id="MAAO01000016">
    <property type="protein sequence ID" value="OUR92864.1"/>
    <property type="molecule type" value="Genomic_DNA"/>
</dbReference>
<evidence type="ECO:0000256" key="1">
    <source>
        <dbReference type="ARBA" id="ARBA00022729"/>
    </source>
</evidence>
<dbReference type="Proteomes" id="UP000196531">
    <property type="component" value="Unassembled WGS sequence"/>
</dbReference>
<proteinExistence type="predicted"/>
<evidence type="ECO:0000313" key="6">
    <source>
        <dbReference type="Proteomes" id="UP000196531"/>
    </source>
</evidence>
<keyword evidence="2" id="KW-0472">Membrane</keyword>
<dbReference type="Pfam" id="PF13525">
    <property type="entry name" value="YfiO"/>
    <property type="match status" value="1"/>
</dbReference>
<accession>A0A1Y5F148</accession>
<dbReference type="PROSITE" id="PS51257">
    <property type="entry name" value="PROKAR_LIPOPROTEIN"/>
    <property type="match status" value="1"/>
</dbReference>
<comment type="caution">
    <text evidence="5">The sequence shown here is derived from an EMBL/GenBank/DDBJ whole genome shotgun (WGS) entry which is preliminary data.</text>
</comment>
<keyword evidence="3" id="KW-0998">Cell outer membrane</keyword>
<dbReference type="InterPro" id="IPR011990">
    <property type="entry name" value="TPR-like_helical_dom_sf"/>
</dbReference>
<feature type="domain" description="Outer membrane lipoprotein BamD-like" evidence="4">
    <location>
        <begin position="25"/>
        <end position="215"/>
    </location>
</feature>
<reference evidence="6" key="1">
    <citation type="journal article" date="2017" name="Proc. Natl. Acad. Sci. U.S.A.">
        <title>Simulation of Deepwater Horizon oil plume reveals substrate specialization within a complex community of hydrocarbon-degraders.</title>
        <authorList>
            <person name="Hu P."/>
            <person name="Dubinsky E.A."/>
            <person name="Probst A.J."/>
            <person name="Wang J."/>
            <person name="Sieber C.M.K."/>
            <person name="Tom L.M."/>
            <person name="Gardinali P."/>
            <person name="Banfield J.F."/>
            <person name="Atlas R.M."/>
            <person name="Andersen G.L."/>
        </authorList>
    </citation>
    <scope>NUCLEOTIDE SEQUENCE [LARGE SCALE GENOMIC DNA]</scope>
</reference>
<organism evidence="5 6">
    <name type="scientific">Halobacteriovorax marinus</name>
    <dbReference type="NCBI Taxonomy" id="97084"/>
    <lineage>
        <taxon>Bacteria</taxon>
        <taxon>Pseudomonadati</taxon>
        <taxon>Bdellovibrionota</taxon>
        <taxon>Bacteriovoracia</taxon>
        <taxon>Bacteriovoracales</taxon>
        <taxon>Halobacteriovoraceae</taxon>
        <taxon>Halobacteriovorax</taxon>
    </lineage>
</organism>
<dbReference type="AlphaFoldDB" id="A0A1Y5F148"/>
<evidence type="ECO:0000256" key="3">
    <source>
        <dbReference type="ARBA" id="ARBA00023237"/>
    </source>
</evidence>